<dbReference type="NCBIfam" id="TIGR03840">
    <property type="entry name" value="TMPT_Se_Te"/>
    <property type="match status" value="1"/>
</dbReference>
<evidence type="ECO:0000313" key="11">
    <source>
        <dbReference type="Proteomes" id="UP000035760"/>
    </source>
</evidence>
<feature type="binding site" evidence="9">
    <location>
        <position position="45"/>
    </location>
    <ligand>
        <name>S-adenosyl-L-methionine</name>
        <dbReference type="ChEBI" id="CHEBI:59789"/>
    </ligand>
</feature>
<dbReference type="Proteomes" id="UP000035760">
    <property type="component" value="Unassembled WGS sequence"/>
</dbReference>
<dbReference type="FunFam" id="3.40.50.150:FF:000101">
    <property type="entry name" value="Thiopurine S-methyltransferase"/>
    <property type="match status" value="1"/>
</dbReference>
<dbReference type="InterPro" id="IPR029063">
    <property type="entry name" value="SAM-dependent_MTases_sf"/>
</dbReference>
<keyword evidence="8 9" id="KW-0949">S-adenosyl-L-methionine</keyword>
<evidence type="ECO:0000313" key="10">
    <source>
        <dbReference type="EMBL" id="CDI01914.1"/>
    </source>
</evidence>
<sequence>MKLDFWHQRWERAEIGFHQQEINAHLQQLWNRLELPPGQRIFVPLCGKSRDLLWLAGEGYPVTGVEISPIATEAFFRENGLQPHRRWEGAFEIWQQDELKILLGDFFALEPGHLAEVAGVYDRAALIALPPPMRERYTRHLDAILPAHTRSLLVTLEYDQAMLAGPPFAVSELEVRALYEPMHEVELLGTRDALAEESRWRERGLTWLLEKAYRLTARRAA</sequence>
<comment type="catalytic activity">
    <reaction evidence="1 9">
        <text>S-adenosyl-L-methionine + a thiopurine = S-adenosyl-L-homocysteine + a thiopurine S-methylether.</text>
        <dbReference type="EC" id="2.1.1.67"/>
    </reaction>
</comment>
<dbReference type="InterPro" id="IPR022474">
    <property type="entry name" value="Thiopur_S-MeTfrase_Se/Te_detox"/>
</dbReference>
<dbReference type="GO" id="GO:0032259">
    <property type="term" value="P:methylation"/>
    <property type="evidence" value="ECO:0007669"/>
    <property type="project" value="UniProtKB-KW"/>
</dbReference>
<dbReference type="HAMAP" id="MF_00812">
    <property type="entry name" value="Thiopur_methtran"/>
    <property type="match status" value="1"/>
</dbReference>
<comment type="similarity">
    <text evidence="3 9">Belongs to the class I-like SAM-binding methyltransferase superfamily. TPMT family.</text>
</comment>
<dbReference type="NCBIfam" id="NF009732">
    <property type="entry name" value="PRK13255.1"/>
    <property type="match status" value="1"/>
</dbReference>
<dbReference type="EMBL" id="CBTJ020000027">
    <property type="protein sequence ID" value="CDI01914.1"/>
    <property type="molecule type" value="Genomic_DNA"/>
</dbReference>
<keyword evidence="7 9" id="KW-0808">Transferase</keyword>
<feature type="binding site" evidence="9">
    <location>
        <position position="10"/>
    </location>
    <ligand>
        <name>S-adenosyl-L-methionine</name>
        <dbReference type="ChEBI" id="CHEBI:59789"/>
    </ligand>
</feature>
<keyword evidence="11" id="KW-1185">Reference proteome</keyword>
<comment type="subcellular location">
    <subcellularLocation>
        <location evidence="2 9">Cytoplasm</location>
    </subcellularLocation>
</comment>
<reference evidence="10" key="1">
    <citation type="submission" date="2013-07" db="EMBL/GenBank/DDBJ databases">
        <authorList>
            <person name="McIlroy S."/>
        </authorList>
    </citation>
    <scope>NUCLEOTIDE SEQUENCE [LARGE SCALE GENOMIC DNA]</scope>
    <source>
        <strain evidence="10">Run_A_D11</strain>
    </source>
</reference>
<dbReference type="OrthoDB" id="9778208at2"/>
<evidence type="ECO:0000256" key="5">
    <source>
        <dbReference type="ARBA" id="ARBA00022490"/>
    </source>
</evidence>
<evidence type="ECO:0000256" key="8">
    <source>
        <dbReference type="ARBA" id="ARBA00022691"/>
    </source>
</evidence>
<dbReference type="GO" id="GO:0010038">
    <property type="term" value="P:response to metal ion"/>
    <property type="evidence" value="ECO:0007669"/>
    <property type="project" value="InterPro"/>
</dbReference>
<evidence type="ECO:0000256" key="7">
    <source>
        <dbReference type="ARBA" id="ARBA00022679"/>
    </source>
</evidence>
<dbReference type="Pfam" id="PF05724">
    <property type="entry name" value="TPMT"/>
    <property type="match status" value="1"/>
</dbReference>
<protein>
    <recommendedName>
        <fullName evidence="4 9">Thiopurine S-methyltransferase</fullName>
        <ecNumber evidence="4 9">2.1.1.67</ecNumber>
    </recommendedName>
    <alternativeName>
        <fullName evidence="9">Thiopurine methyltransferase</fullName>
    </alternativeName>
</protein>
<organism evidence="10 11">
    <name type="scientific">Candidatus Competibacter denitrificans Run_A_D11</name>
    <dbReference type="NCBI Taxonomy" id="1400863"/>
    <lineage>
        <taxon>Bacteria</taxon>
        <taxon>Pseudomonadati</taxon>
        <taxon>Pseudomonadota</taxon>
        <taxon>Gammaproteobacteria</taxon>
        <taxon>Candidatus Competibacteraceae</taxon>
        <taxon>Candidatus Competibacter</taxon>
    </lineage>
</organism>
<gene>
    <name evidence="9 10" type="primary">tpm</name>
    <name evidence="10" type="ORF">BN873_210135</name>
</gene>
<dbReference type="GO" id="GO:0008119">
    <property type="term" value="F:thiopurine S-methyltransferase activity"/>
    <property type="evidence" value="ECO:0007669"/>
    <property type="project" value="UniProtKB-UniRule"/>
</dbReference>
<evidence type="ECO:0000256" key="1">
    <source>
        <dbReference type="ARBA" id="ARBA00000903"/>
    </source>
</evidence>
<dbReference type="InterPro" id="IPR025835">
    <property type="entry name" value="Thiopurine_S-MeTrfase"/>
</dbReference>
<dbReference type="InterPro" id="IPR008854">
    <property type="entry name" value="TPMT"/>
</dbReference>
<dbReference type="RefSeq" id="WP_048671478.1">
    <property type="nucleotide sequence ID" value="NZ_CBTJ020000027.1"/>
</dbReference>
<dbReference type="PROSITE" id="PS51585">
    <property type="entry name" value="SAM_MT_TPMT"/>
    <property type="match status" value="1"/>
</dbReference>
<dbReference type="GO" id="GO:0005737">
    <property type="term" value="C:cytoplasm"/>
    <property type="evidence" value="ECO:0007669"/>
    <property type="project" value="UniProtKB-SubCell"/>
</dbReference>
<comment type="caution">
    <text evidence="10">The sequence shown here is derived from an EMBL/GenBank/DDBJ whole genome shotgun (WGS) entry which is preliminary data.</text>
</comment>
<keyword evidence="6 9" id="KW-0489">Methyltransferase</keyword>
<proteinExistence type="inferred from homology"/>
<name>W6M5L7_9GAMM</name>
<reference evidence="10" key="2">
    <citation type="submission" date="2014-03" db="EMBL/GenBank/DDBJ databases">
        <title>Candidatus Competibacter-lineage genomes retrieved from metagenomes reveal functional metabolic diversity.</title>
        <authorList>
            <person name="McIlroy S.J."/>
            <person name="Albertsen M."/>
            <person name="Andresen E.K."/>
            <person name="Saunders A.M."/>
            <person name="Kristiansen R."/>
            <person name="Stokholm-Bjerregaard M."/>
            <person name="Nielsen K.L."/>
            <person name="Nielsen P.H."/>
        </authorList>
    </citation>
    <scope>NUCLEOTIDE SEQUENCE</scope>
    <source>
        <strain evidence="10">Run_A_D11</strain>
    </source>
</reference>
<dbReference type="PANTHER" id="PTHR10259">
    <property type="entry name" value="THIOPURINE S-METHYLTRANSFERASE"/>
    <property type="match status" value="1"/>
</dbReference>
<evidence type="ECO:0000256" key="6">
    <source>
        <dbReference type="ARBA" id="ARBA00022603"/>
    </source>
</evidence>
<keyword evidence="5 9" id="KW-0963">Cytoplasm</keyword>
<accession>W6M5L7</accession>
<feature type="binding site" evidence="9">
    <location>
        <position position="66"/>
    </location>
    <ligand>
        <name>S-adenosyl-L-methionine</name>
        <dbReference type="ChEBI" id="CHEBI:59789"/>
    </ligand>
</feature>
<feature type="binding site" evidence="9">
    <location>
        <position position="123"/>
    </location>
    <ligand>
        <name>S-adenosyl-L-methionine</name>
        <dbReference type="ChEBI" id="CHEBI:59789"/>
    </ligand>
</feature>
<dbReference type="PANTHER" id="PTHR10259:SF11">
    <property type="entry name" value="THIOPURINE S-METHYLTRANSFERASE"/>
    <property type="match status" value="1"/>
</dbReference>
<evidence type="ECO:0000256" key="4">
    <source>
        <dbReference type="ARBA" id="ARBA00011905"/>
    </source>
</evidence>
<dbReference type="AlphaFoldDB" id="W6M5L7"/>
<evidence type="ECO:0000256" key="2">
    <source>
        <dbReference type="ARBA" id="ARBA00004496"/>
    </source>
</evidence>
<evidence type="ECO:0000256" key="9">
    <source>
        <dbReference type="HAMAP-Rule" id="MF_00812"/>
    </source>
</evidence>
<dbReference type="Gene3D" id="3.40.50.150">
    <property type="entry name" value="Vaccinia Virus protein VP39"/>
    <property type="match status" value="1"/>
</dbReference>
<dbReference type="SUPFAM" id="SSF53335">
    <property type="entry name" value="S-adenosyl-L-methionine-dependent methyltransferases"/>
    <property type="match status" value="1"/>
</dbReference>
<dbReference type="PIRSF" id="PIRSF023956">
    <property type="entry name" value="Thiopurine_S-methyltransferase"/>
    <property type="match status" value="1"/>
</dbReference>
<dbReference type="EC" id="2.1.1.67" evidence="4 9"/>
<dbReference type="STRING" id="1400863.BN873_210135"/>
<evidence type="ECO:0000256" key="3">
    <source>
        <dbReference type="ARBA" id="ARBA00008145"/>
    </source>
</evidence>